<dbReference type="AlphaFoldDB" id="A0A1T5LNH4"/>
<dbReference type="Proteomes" id="UP000190961">
    <property type="component" value="Unassembled WGS sequence"/>
</dbReference>
<reference evidence="1 2" key="1">
    <citation type="submission" date="2017-02" db="EMBL/GenBank/DDBJ databases">
        <authorList>
            <person name="Peterson S.W."/>
        </authorList>
    </citation>
    <scope>NUCLEOTIDE SEQUENCE [LARGE SCALE GENOMIC DNA]</scope>
    <source>
        <strain evidence="1 2">DSM 25262</strain>
    </source>
</reference>
<keyword evidence="2" id="KW-1185">Reference proteome</keyword>
<gene>
    <name evidence="1" type="ORF">SAMN05660236_3509</name>
</gene>
<dbReference type="EMBL" id="FUZU01000002">
    <property type="protein sequence ID" value="SKC77089.1"/>
    <property type="molecule type" value="Genomic_DNA"/>
</dbReference>
<sequence>MAINKKREWEYPFTFLLYVDNVNQFAYSDINLMRIILISSSE</sequence>
<name>A0A1T5LNH4_9BACT</name>
<proteinExistence type="predicted"/>
<evidence type="ECO:0000313" key="1">
    <source>
        <dbReference type="EMBL" id="SKC77089.1"/>
    </source>
</evidence>
<evidence type="ECO:0000313" key="2">
    <source>
        <dbReference type="Proteomes" id="UP000190961"/>
    </source>
</evidence>
<dbReference type="STRING" id="688867.SAMN05660236_3509"/>
<organism evidence="1 2">
    <name type="scientific">Ohtaekwangia koreensis</name>
    <dbReference type="NCBI Taxonomy" id="688867"/>
    <lineage>
        <taxon>Bacteria</taxon>
        <taxon>Pseudomonadati</taxon>
        <taxon>Bacteroidota</taxon>
        <taxon>Cytophagia</taxon>
        <taxon>Cytophagales</taxon>
        <taxon>Fulvivirgaceae</taxon>
        <taxon>Ohtaekwangia</taxon>
    </lineage>
</organism>
<accession>A0A1T5LNH4</accession>
<protein>
    <submittedName>
        <fullName evidence="1">Uncharacterized protein</fullName>
    </submittedName>
</protein>